<organism evidence="1 2">
    <name type="scientific">Candidatus Bacteroides avicola</name>
    <dbReference type="NCBI Taxonomy" id="2838468"/>
    <lineage>
        <taxon>Bacteria</taxon>
        <taxon>Pseudomonadati</taxon>
        <taxon>Bacteroidota</taxon>
        <taxon>Bacteroidia</taxon>
        <taxon>Bacteroidales</taxon>
        <taxon>Bacteroidaceae</taxon>
        <taxon>Bacteroides</taxon>
    </lineage>
</organism>
<reference evidence="1" key="2">
    <citation type="submission" date="2021-04" db="EMBL/GenBank/DDBJ databases">
        <authorList>
            <person name="Gilroy R."/>
        </authorList>
    </citation>
    <scope>NUCLEOTIDE SEQUENCE</scope>
    <source>
        <strain evidence="1">ChiHjej12B11-9795</strain>
    </source>
</reference>
<accession>A0A9D2KW71</accession>
<reference evidence="1" key="1">
    <citation type="journal article" date="2021" name="PeerJ">
        <title>Extensive microbial diversity within the chicken gut microbiome revealed by metagenomics and culture.</title>
        <authorList>
            <person name="Gilroy R."/>
            <person name="Ravi A."/>
            <person name="Getino M."/>
            <person name="Pursley I."/>
            <person name="Horton D.L."/>
            <person name="Alikhan N.F."/>
            <person name="Baker D."/>
            <person name="Gharbi K."/>
            <person name="Hall N."/>
            <person name="Watson M."/>
            <person name="Adriaenssens E.M."/>
            <person name="Foster-Nyarko E."/>
            <person name="Jarju S."/>
            <person name="Secka A."/>
            <person name="Antonio M."/>
            <person name="Oren A."/>
            <person name="Chaudhuri R.R."/>
            <person name="La Ragione R."/>
            <person name="Hildebrand F."/>
            <person name="Pallen M.J."/>
        </authorList>
    </citation>
    <scope>NUCLEOTIDE SEQUENCE</scope>
    <source>
        <strain evidence="1">ChiHjej12B11-9795</strain>
    </source>
</reference>
<proteinExistence type="predicted"/>
<name>A0A9D2KW71_9BACE</name>
<comment type="caution">
    <text evidence="1">The sequence shown here is derived from an EMBL/GenBank/DDBJ whole genome shotgun (WGS) entry which is preliminary data.</text>
</comment>
<evidence type="ECO:0000313" key="2">
    <source>
        <dbReference type="Proteomes" id="UP000823862"/>
    </source>
</evidence>
<evidence type="ECO:0000313" key="1">
    <source>
        <dbReference type="EMBL" id="HJA85924.1"/>
    </source>
</evidence>
<dbReference type="AlphaFoldDB" id="A0A9D2KW71"/>
<dbReference type="Proteomes" id="UP000823862">
    <property type="component" value="Unassembled WGS sequence"/>
</dbReference>
<dbReference type="EMBL" id="DWZI01000036">
    <property type="protein sequence ID" value="HJA85924.1"/>
    <property type="molecule type" value="Genomic_DNA"/>
</dbReference>
<protein>
    <submittedName>
        <fullName evidence="1">Uncharacterized protein</fullName>
    </submittedName>
</protein>
<gene>
    <name evidence="1" type="ORF">H9950_07010</name>
</gene>
<sequence length="415" mass="47514">MEHISIFSPEINGNRIIIRFECSPLLKRYFPLSTFEISYSESIEKVPASIAVIPLICNLLPIVWLTDSTLKVDALDEDFYESINNFKQGYIDMYPQMVFHGKIEVKSIEKNEFATIDNKAAAFFSGGVDAFATLIAHIDERPTLLTVRGSDITLDDEEGWNNVTKHVEETCFELGCNHIYISSNFRMFLDEGLLSQFVAKSGDGWWHGFQHGIGLLGLAAPISFIEGFTTIYIASSYTATDHVTCASHPSIDNNVRYGGSHIKHDQYEFTRQAKLTHICEFVRKSQKRISLRVCWMSRGGGNCCTCEKCLRTIYGILAEGEDPIRMGFPQIAGKYEAIKKQIQHQIIFNFISIPFWIDIQKRFIENKDKLNYGSDINWIYEYDFHKANHTLRKQAVILYAALRRQLSHIKKLFLS</sequence>